<dbReference type="AlphaFoldDB" id="A0A8J3KLT0"/>
<dbReference type="Pfam" id="PF07690">
    <property type="entry name" value="MFS_1"/>
    <property type="match status" value="1"/>
</dbReference>
<reference evidence="2 3" key="1">
    <citation type="submission" date="2021-01" db="EMBL/GenBank/DDBJ databases">
        <title>Whole genome shotgun sequence of Catellatospora citrea NBRC 14495.</title>
        <authorList>
            <person name="Komaki H."/>
            <person name="Tamura T."/>
        </authorList>
    </citation>
    <scope>NUCLEOTIDE SEQUENCE [LARGE SCALE GENOMIC DNA]</scope>
    <source>
        <strain evidence="2 3">NBRC 14495</strain>
    </source>
</reference>
<evidence type="ECO:0000313" key="3">
    <source>
        <dbReference type="Proteomes" id="UP000659904"/>
    </source>
</evidence>
<dbReference type="GO" id="GO:0022857">
    <property type="term" value="F:transmembrane transporter activity"/>
    <property type="evidence" value="ECO:0007669"/>
    <property type="project" value="InterPro"/>
</dbReference>
<proteinExistence type="predicted"/>
<dbReference type="Proteomes" id="UP000659904">
    <property type="component" value="Unassembled WGS sequence"/>
</dbReference>
<dbReference type="SUPFAM" id="SSF103473">
    <property type="entry name" value="MFS general substrate transporter"/>
    <property type="match status" value="1"/>
</dbReference>
<evidence type="ECO:0000313" key="2">
    <source>
        <dbReference type="EMBL" id="GIF99558.1"/>
    </source>
</evidence>
<comment type="caution">
    <text evidence="2">The sequence shown here is derived from an EMBL/GenBank/DDBJ whole genome shotgun (WGS) entry which is preliminary data.</text>
</comment>
<protein>
    <submittedName>
        <fullName evidence="2">MFS transporter</fullName>
    </submittedName>
</protein>
<keyword evidence="1" id="KW-0472">Membrane</keyword>
<dbReference type="InterPro" id="IPR053160">
    <property type="entry name" value="MFS_DHA3_Transporter"/>
</dbReference>
<dbReference type="Gene3D" id="1.20.1250.20">
    <property type="entry name" value="MFS general substrate transporter like domains"/>
    <property type="match status" value="1"/>
</dbReference>
<feature type="transmembrane region" description="Helical" evidence="1">
    <location>
        <begin position="289"/>
        <end position="320"/>
    </location>
</feature>
<dbReference type="PANTHER" id="PTHR23530">
    <property type="entry name" value="TRANSPORT PROTEIN-RELATED"/>
    <property type="match status" value="1"/>
</dbReference>
<name>A0A8J3KLT0_9ACTN</name>
<sequence length="406" mass="41835">MFDPRGTAVTPPVRRLGRVYATLRACDEGVLFFPVYTLLMADSGLSTVQLTSLLVIWSAVAFALEVPSGAWADTYSRRRLLAFGALLRAVGFATWFLWPTYVGFAVGFVLWGVRSAISSGTKEALLYDELVAEGATDRYTALAGRAATVAMVSMLAASALAFPAYALGGYGLIAAGSVLACLGSAAAALAMPERPRVRRERTTGGRAYLRTLRDGLAEVRTDRQVWHAVLIAAAVPSLSALDEYGPLLVRDLGVATAGVPLVIAALIAAMALGSALAERWRATPLATGLTIAGAGVALAVGAPAGGVAGLVPIAVCFGLLQLTRVLTEARLQHTMSGHTRATVLSVSGFGAQLGALAVYGCFGLGSLWLGIAPLAALFAVPIVLVGLAAVRWLPGDGAAEAVAEAA</sequence>
<keyword evidence="1" id="KW-0812">Transmembrane</keyword>
<dbReference type="PANTHER" id="PTHR23530:SF1">
    <property type="entry name" value="PERMEASE, MAJOR FACILITATOR SUPERFAMILY-RELATED"/>
    <property type="match status" value="1"/>
</dbReference>
<dbReference type="EMBL" id="BONH01000021">
    <property type="protein sequence ID" value="GIF99558.1"/>
    <property type="molecule type" value="Genomic_DNA"/>
</dbReference>
<evidence type="ECO:0000256" key="1">
    <source>
        <dbReference type="SAM" id="Phobius"/>
    </source>
</evidence>
<dbReference type="RefSeq" id="WP_239165593.1">
    <property type="nucleotide sequence ID" value="NZ_BONH01000021.1"/>
</dbReference>
<gene>
    <name evidence="2" type="ORF">Cci01nite_46520</name>
</gene>
<keyword evidence="3" id="KW-1185">Reference proteome</keyword>
<feature type="transmembrane region" description="Helical" evidence="1">
    <location>
        <begin position="172"/>
        <end position="191"/>
    </location>
</feature>
<feature type="transmembrane region" description="Helical" evidence="1">
    <location>
        <begin position="252"/>
        <end position="277"/>
    </location>
</feature>
<feature type="transmembrane region" description="Helical" evidence="1">
    <location>
        <begin position="142"/>
        <end position="166"/>
    </location>
</feature>
<feature type="transmembrane region" description="Helical" evidence="1">
    <location>
        <begin position="341"/>
        <end position="360"/>
    </location>
</feature>
<dbReference type="InterPro" id="IPR011701">
    <property type="entry name" value="MFS"/>
</dbReference>
<accession>A0A8J3KLT0</accession>
<dbReference type="InterPro" id="IPR036259">
    <property type="entry name" value="MFS_trans_sf"/>
</dbReference>
<feature type="transmembrane region" description="Helical" evidence="1">
    <location>
        <begin position="366"/>
        <end position="390"/>
    </location>
</feature>
<feature type="transmembrane region" description="Helical" evidence="1">
    <location>
        <begin position="48"/>
        <end position="68"/>
    </location>
</feature>
<keyword evidence="1" id="KW-1133">Transmembrane helix</keyword>
<organism evidence="2 3">
    <name type="scientific">Catellatospora citrea</name>
    <dbReference type="NCBI Taxonomy" id="53366"/>
    <lineage>
        <taxon>Bacteria</taxon>
        <taxon>Bacillati</taxon>
        <taxon>Actinomycetota</taxon>
        <taxon>Actinomycetes</taxon>
        <taxon>Micromonosporales</taxon>
        <taxon>Micromonosporaceae</taxon>
        <taxon>Catellatospora</taxon>
    </lineage>
</organism>